<dbReference type="Pfam" id="PF12278">
    <property type="entry name" value="SDP_N"/>
    <property type="match status" value="1"/>
</dbReference>
<gene>
    <name evidence="3" type="primary">fem</name>
</gene>
<feature type="compositionally biased region" description="Basic and acidic residues" evidence="1">
    <location>
        <begin position="46"/>
        <end position="67"/>
    </location>
</feature>
<evidence type="ECO:0000313" key="3">
    <source>
        <dbReference type="EMBL" id="ABU68669.1"/>
    </source>
</evidence>
<sequence>MKRNTTNHSHHDERFRQSRSEDSETGLRSRTQEERLRRRREWMIQQEREREHERLKKKMILEYELRRAREKKLSKRSKSRSPESRGRSNASNTSKTFILSEKLESSDGTSLFRGPEGTQVSATELRKIKVDIHRVLPGKPTTTSDELKRDIINPEDVMLKRRTGKMLFLF</sequence>
<name>A8CMF3_APIME</name>
<accession>A8CMF3</accession>
<evidence type="ECO:0000256" key="1">
    <source>
        <dbReference type="SAM" id="MobiDB-lite"/>
    </source>
</evidence>
<reference evidence="3" key="2">
    <citation type="journal article" date="2008" name="Nature">
        <title>Evidence for the evolutionary nascence of a novel sex determination pathway in honeybees.</title>
        <authorList>
            <person name="Hasselmann M."/>
            <person name="Gempe T."/>
            <person name="Schiott M."/>
            <person name="Nunes-Silva C.G."/>
            <person name="Otte M."/>
            <person name="Beye M."/>
        </authorList>
    </citation>
    <scope>NUCLEOTIDE SEQUENCE</scope>
</reference>
<reference evidence="3" key="1">
    <citation type="submission" date="2007-08" db="EMBL/GenBank/DDBJ databases">
        <authorList>
            <person name="Schioett M."/>
            <person name="Hasselmann M."/>
            <person name="Gempe T."/>
            <person name="Beye M."/>
        </authorList>
    </citation>
    <scope>NUCLEOTIDE SEQUENCE</scope>
</reference>
<feature type="domain" description="Complementary sex determination N-terminal" evidence="2">
    <location>
        <begin position="35"/>
        <end position="162"/>
    </location>
</feature>
<dbReference type="AlphaFoldDB" id="A8CMF3"/>
<feature type="compositionally biased region" description="Basic and acidic residues" evidence="1">
    <location>
        <begin position="9"/>
        <end position="36"/>
    </location>
</feature>
<organism evidence="3">
    <name type="scientific">Apis mellifera</name>
    <name type="common">Honeybee</name>
    <dbReference type="NCBI Taxonomy" id="7460"/>
    <lineage>
        <taxon>Eukaryota</taxon>
        <taxon>Metazoa</taxon>
        <taxon>Ecdysozoa</taxon>
        <taxon>Arthropoda</taxon>
        <taxon>Hexapoda</taxon>
        <taxon>Insecta</taxon>
        <taxon>Pterygota</taxon>
        <taxon>Neoptera</taxon>
        <taxon>Endopterygota</taxon>
        <taxon>Hymenoptera</taxon>
        <taxon>Apocrita</taxon>
        <taxon>Aculeata</taxon>
        <taxon>Apoidea</taxon>
        <taxon>Anthophila</taxon>
        <taxon>Apidae</taxon>
        <taxon>Apis</taxon>
    </lineage>
</organism>
<protein>
    <submittedName>
        <fullName evidence="3">Feminizer male splice variant</fullName>
    </submittedName>
</protein>
<dbReference type="InterPro" id="IPR022063">
    <property type="entry name" value="Sex_determin_N"/>
</dbReference>
<feature type="compositionally biased region" description="Basic residues" evidence="1">
    <location>
        <begin position="68"/>
        <end position="79"/>
    </location>
</feature>
<dbReference type="EMBL" id="BK006346">
    <property type="protein sequence ID" value="DAA06291.1"/>
    <property type="molecule type" value="Genomic_DNA"/>
</dbReference>
<dbReference type="EMBL" id="EU101389">
    <property type="protein sequence ID" value="ABU68669.1"/>
    <property type="molecule type" value="mRNA"/>
</dbReference>
<feature type="region of interest" description="Disordered" evidence="1">
    <location>
        <begin position="1"/>
        <end position="119"/>
    </location>
</feature>
<evidence type="ECO:0000259" key="2">
    <source>
        <dbReference type="Pfam" id="PF12278"/>
    </source>
</evidence>
<proteinExistence type="evidence at transcript level"/>